<name>A0A9W9ZH90_9CNID</name>
<evidence type="ECO:0000256" key="1">
    <source>
        <dbReference type="SAM" id="MobiDB-lite"/>
    </source>
</evidence>
<accession>A0A9W9ZH90</accession>
<protein>
    <submittedName>
        <fullName evidence="3">NFX1-type zinc finger-containing protein 1</fullName>
    </submittedName>
</protein>
<feature type="compositionally biased region" description="Basic and acidic residues" evidence="1">
    <location>
        <begin position="31"/>
        <end position="42"/>
    </location>
</feature>
<comment type="caution">
    <text evidence="3">The sequence shown here is derived from an EMBL/GenBank/DDBJ whole genome shotgun (WGS) entry which is preliminary data.</text>
</comment>
<reference evidence="3" key="1">
    <citation type="submission" date="2023-01" db="EMBL/GenBank/DDBJ databases">
        <title>Genome assembly of the deep-sea coral Lophelia pertusa.</title>
        <authorList>
            <person name="Herrera S."/>
            <person name="Cordes E."/>
        </authorList>
    </citation>
    <scope>NUCLEOTIDE SEQUENCE</scope>
    <source>
        <strain evidence="3">USNM1676648</strain>
        <tissue evidence="3">Polyp</tissue>
    </source>
</reference>
<keyword evidence="4" id="KW-1185">Reference proteome</keyword>
<feature type="region of interest" description="Disordered" evidence="1">
    <location>
        <begin position="31"/>
        <end position="53"/>
    </location>
</feature>
<gene>
    <name evidence="3" type="primary">ZNFX1_6</name>
    <name evidence="3" type="ORF">OS493_008929</name>
</gene>
<proteinExistence type="predicted"/>
<evidence type="ECO:0000259" key="2">
    <source>
        <dbReference type="Pfam" id="PF25396"/>
    </source>
</evidence>
<organism evidence="3 4">
    <name type="scientific">Desmophyllum pertusum</name>
    <dbReference type="NCBI Taxonomy" id="174260"/>
    <lineage>
        <taxon>Eukaryota</taxon>
        <taxon>Metazoa</taxon>
        <taxon>Cnidaria</taxon>
        <taxon>Anthozoa</taxon>
        <taxon>Hexacorallia</taxon>
        <taxon>Scleractinia</taxon>
        <taxon>Caryophylliina</taxon>
        <taxon>Caryophylliidae</taxon>
        <taxon>Desmophyllum</taxon>
    </lineage>
</organism>
<dbReference type="OrthoDB" id="2423195at2759"/>
<evidence type="ECO:0000313" key="4">
    <source>
        <dbReference type="Proteomes" id="UP001163046"/>
    </source>
</evidence>
<sequence length="341" mass="39184">MISPEEQIDGAPPNIEVEEEAREMTCHGIHEVSRQNEDEQQRGGEGALEEVCNSNSPEDGILDLAIKSERFEALLKSKTEIRVGLMQLVIRAIHLVVRQRGQTTRRAVTASVSLAECYLMRDHAETSSKPSDVISRLADVFPSVLAKIWTRNSPLHSSGLNSNTPSWNLKTRRRLHNTATLEKKVLQVKDLHKEVIDQEFESVLKQEDESEAEPPRSFRELSVFPQAADLSTAYKPFLRVNVVNRRYWDLEHYLDVQFRLVRADFILPLREAIMQLRKDYGWPGNKWYKRHVKDIPWEKCKRLKFGSLLCLSADDFYTPLFATVESRDPKELCSGEARCPI</sequence>
<dbReference type="EMBL" id="MU826353">
    <property type="protein sequence ID" value="KAJ7380468.1"/>
    <property type="molecule type" value="Genomic_DNA"/>
</dbReference>
<dbReference type="Pfam" id="PF25396">
    <property type="entry name" value="ZNFX1"/>
    <property type="match status" value="1"/>
</dbReference>
<feature type="domain" description="ZNFX1" evidence="2">
    <location>
        <begin position="290"/>
        <end position="336"/>
    </location>
</feature>
<dbReference type="Proteomes" id="UP001163046">
    <property type="component" value="Unassembled WGS sequence"/>
</dbReference>
<dbReference type="AlphaFoldDB" id="A0A9W9ZH90"/>
<dbReference type="InterPro" id="IPR057373">
    <property type="entry name" value="ZNFX1"/>
</dbReference>
<evidence type="ECO:0000313" key="3">
    <source>
        <dbReference type="EMBL" id="KAJ7380468.1"/>
    </source>
</evidence>